<gene>
    <name evidence="1" type="ORF">METZ01_LOCUS148211</name>
</gene>
<protein>
    <submittedName>
        <fullName evidence="1">Uncharacterized protein</fullName>
    </submittedName>
</protein>
<organism evidence="1">
    <name type="scientific">marine metagenome</name>
    <dbReference type="NCBI Taxonomy" id="408172"/>
    <lineage>
        <taxon>unclassified sequences</taxon>
        <taxon>metagenomes</taxon>
        <taxon>ecological metagenomes</taxon>
    </lineage>
</organism>
<reference evidence="1" key="1">
    <citation type="submission" date="2018-05" db="EMBL/GenBank/DDBJ databases">
        <authorList>
            <person name="Lanie J.A."/>
            <person name="Ng W.-L."/>
            <person name="Kazmierczak K.M."/>
            <person name="Andrzejewski T.M."/>
            <person name="Davidsen T.M."/>
            <person name="Wayne K.J."/>
            <person name="Tettelin H."/>
            <person name="Glass J.I."/>
            <person name="Rusch D."/>
            <person name="Podicherti R."/>
            <person name="Tsui H.-C.T."/>
            <person name="Winkler M.E."/>
        </authorList>
    </citation>
    <scope>NUCLEOTIDE SEQUENCE</scope>
</reference>
<evidence type="ECO:0000313" key="1">
    <source>
        <dbReference type="EMBL" id="SVA95357.1"/>
    </source>
</evidence>
<proteinExistence type="predicted"/>
<dbReference type="AlphaFoldDB" id="A0A382A2R7"/>
<accession>A0A382A2R7</accession>
<sequence length="37" mass="3953">MLTSLVCDRAGASAQPTGICSECVEQNELNEKKIISN</sequence>
<name>A0A382A2R7_9ZZZZ</name>
<dbReference type="EMBL" id="UINC01023526">
    <property type="protein sequence ID" value="SVA95357.1"/>
    <property type="molecule type" value="Genomic_DNA"/>
</dbReference>